<feature type="compositionally biased region" description="Low complexity" evidence="1">
    <location>
        <begin position="79"/>
        <end position="95"/>
    </location>
</feature>
<dbReference type="InParanoid" id="C1E098"/>
<feature type="compositionally biased region" description="Gly residues" evidence="1">
    <location>
        <begin position="111"/>
        <end position="137"/>
    </location>
</feature>
<dbReference type="EMBL" id="CP001323">
    <property type="protein sequence ID" value="ACO61265.1"/>
    <property type="molecule type" value="Genomic_DNA"/>
</dbReference>
<sequence length="249" mass="24319">MGGRCTKPETDADGGGGVVGPGGKRAESSGAAARQSADAVRGADPGSPSSHRGSRRASADGPSGRGGASSGPGGGGGASSSFRSLGGASSASYSSMPGVHPGVPAPFSFAGGDGRASSAGGGHGPGARGSIGGGSRGARGMTAAEAEISRLRACVKEAEGKLVEERLMFGAILEEERENARRLRERARRESESGAGTSRPPVIHTSNGALLDRRYLAGMTSVDGTAAVAAIDVDGVAVDVESNSLAGTS</sequence>
<reference evidence="2 3" key="1">
    <citation type="journal article" date="2009" name="Science">
        <title>Green evolution and dynamic adaptations revealed by genomes of the marine picoeukaryotes Micromonas.</title>
        <authorList>
            <person name="Worden A.Z."/>
            <person name="Lee J.H."/>
            <person name="Mock T."/>
            <person name="Rouze P."/>
            <person name="Simmons M.P."/>
            <person name="Aerts A.L."/>
            <person name="Allen A.E."/>
            <person name="Cuvelier M.L."/>
            <person name="Derelle E."/>
            <person name="Everett M.V."/>
            <person name="Foulon E."/>
            <person name="Grimwood J."/>
            <person name="Gundlach H."/>
            <person name="Henrissat B."/>
            <person name="Napoli C."/>
            <person name="McDonald S.M."/>
            <person name="Parker M.S."/>
            <person name="Rombauts S."/>
            <person name="Salamov A."/>
            <person name="Von Dassow P."/>
            <person name="Badger J.H."/>
            <person name="Coutinho P.M."/>
            <person name="Demir E."/>
            <person name="Dubchak I."/>
            <person name="Gentemann C."/>
            <person name="Eikrem W."/>
            <person name="Gready J.E."/>
            <person name="John U."/>
            <person name="Lanier W."/>
            <person name="Lindquist E.A."/>
            <person name="Lucas S."/>
            <person name="Mayer K.F."/>
            <person name="Moreau H."/>
            <person name="Not F."/>
            <person name="Otillar R."/>
            <person name="Panaud O."/>
            <person name="Pangilinan J."/>
            <person name="Paulsen I."/>
            <person name="Piegu B."/>
            <person name="Poliakov A."/>
            <person name="Robbens S."/>
            <person name="Schmutz J."/>
            <person name="Toulza E."/>
            <person name="Wyss T."/>
            <person name="Zelensky A."/>
            <person name="Zhou K."/>
            <person name="Armbrust E.V."/>
            <person name="Bhattacharya D."/>
            <person name="Goodenough U.W."/>
            <person name="Van de Peer Y."/>
            <person name="Grigoriev I.V."/>
        </authorList>
    </citation>
    <scope>NUCLEOTIDE SEQUENCE [LARGE SCALE GENOMIC DNA]</scope>
    <source>
        <strain evidence="3">RCC299 / NOUM17</strain>
    </source>
</reference>
<protein>
    <submittedName>
        <fullName evidence="2">Uncharacterized protein</fullName>
    </submittedName>
</protein>
<proteinExistence type="predicted"/>
<accession>C1E098</accession>
<dbReference type="Proteomes" id="UP000002009">
    <property type="component" value="Chromosome 2"/>
</dbReference>
<keyword evidence="3" id="KW-1185">Reference proteome</keyword>
<dbReference type="GeneID" id="8240716"/>
<evidence type="ECO:0000313" key="3">
    <source>
        <dbReference type="Proteomes" id="UP000002009"/>
    </source>
</evidence>
<dbReference type="KEGG" id="mis:MICPUN_56263"/>
<feature type="compositionally biased region" description="Gly residues" evidence="1">
    <location>
        <begin position="63"/>
        <end position="78"/>
    </location>
</feature>
<dbReference type="OMA" id="HIVSCEA"/>
<gene>
    <name evidence="2" type="ORF">MICPUN_56263</name>
</gene>
<dbReference type="RefSeq" id="XP_002500007.1">
    <property type="nucleotide sequence ID" value="XM_002499961.1"/>
</dbReference>
<feature type="region of interest" description="Disordered" evidence="1">
    <location>
        <begin position="184"/>
        <end position="206"/>
    </location>
</feature>
<evidence type="ECO:0000256" key="1">
    <source>
        <dbReference type="SAM" id="MobiDB-lite"/>
    </source>
</evidence>
<name>C1E098_MICCC</name>
<evidence type="ECO:0000313" key="2">
    <source>
        <dbReference type="EMBL" id="ACO61265.1"/>
    </source>
</evidence>
<dbReference type="AlphaFoldDB" id="C1E098"/>
<feature type="region of interest" description="Disordered" evidence="1">
    <location>
        <begin position="1"/>
        <end position="138"/>
    </location>
</feature>
<organism evidence="2 3">
    <name type="scientific">Micromonas commoda (strain RCC299 / NOUM17 / CCMP2709)</name>
    <name type="common">Picoplanktonic green alga</name>
    <dbReference type="NCBI Taxonomy" id="296587"/>
    <lineage>
        <taxon>Eukaryota</taxon>
        <taxon>Viridiplantae</taxon>
        <taxon>Chlorophyta</taxon>
        <taxon>Mamiellophyceae</taxon>
        <taxon>Mamiellales</taxon>
        <taxon>Mamiellaceae</taxon>
        <taxon>Micromonas</taxon>
    </lineage>
</organism>
<feature type="compositionally biased region" description="Basic and acidic residues" evidence="1">
    <location>
        <begin position="1"/>
        <end position="10"/>
    </location>
</feature>
<feature type="compositionally biased region" description="Gly residues" evidence="1">
    <location>
        <begin position="13"/>
        <end position="23"/>
    </location>
</feature>